<dbReference type="Gene3D" id="3.30.450.20">
    <property type="entry name" value="PAS domain"/>
    <property type="match status" value="8"/>
</dbReference>
<evidence type="ECO:0000313" key="12">
    <source>
        <dbReference type="EMBL" id="MBW4659688.1"/>
    </source>
</evidence>
<dbReference type="InterPro" id="IPR035965">
    <property type="entry name" value="PAS-like_dom_sf"/>
</dbReference>
<dbReference type="Pfam" id="PF13426">
    <property type="entry name" value="PAS_9"/>
    <property type="match status" value="1"/>
</dbReference>
<reference evidence="12" key="1">
    <citation type="submission" date="2021-05" db="EMBL/GenBank/DDBJ databases">
        <authorList>
            <person name="Pietrasiak N."/>
            <person name="Ward R."/>
            <person name="Stajich J.E."/>
            <person name="Kurbessoian T."/>
        </authorList>
    </citation>
    <scope>NUCLEOTIDE SEQUENCE</scope>
    <source>
        <strain evidence="12">UHER 2000/2452</strain>
    </source>
</reference>
<evidence type="ECO:0000259" key="9">
    <source>
        <dbReference type="PROSITE" id="PS50109"/>
    </source>
</evidence>
<dbReference type="SUPFAM" id="SSF55874">
    <property type="entry name" value="ATPase domain of HSP90 chaperone/DNA topoisomerase II/histidine kinase"/>
    <property type="match status" value="1"/>
</dbReference>
<dbReference type="InterPro" id="IPR036890">
    <property type="entry name" value="HATPase_C_sf"/>
</dbReference>
<evidence type="ECO:0000256" key="5">
    <source>
        <dbReference type="ARBA" id="ARBA00022777"/>
    </source>
</evidence>
<dbReference type="EMBL" id="JAHHHD010000013">
    <property type="protein sequence ID" value="MBW4659688.1"/>
    <property type="molecule type" value="Genomic_DNA"/>
</dbReference>
<feature type="domain" description="PAC" evidence="11">
    <location>
        <begin position="257"/>
        <end position="316"/>
    </location>
</feature>
<comment type="caution">
    <text evidence="12">The sequence shown here is derived from an EMBL/GenBank/DDBJ whole genome shotgun (WGS) entry which is preliminary data.</text>
</comment>
<evidence type="ECO:0000256" key="3">
    <source>
        <dbReference type="ARBA" id="ARBA00022553"/>
    </source>
</evidence>
<feature type="domain" description="PAC" evidence="11">
    <location>
        <begin position="431"/>
        <end position="483"/>
    </location>
</feature>
<dbReference type="PROSITE" id="PS50112">
    <property type="entry name" value="PAS"/>
    <property type="match status" value="3"/>
</dbReference>
<evidence type="ECO:0000313" key="13">
    <source>
        <dbReference type="Proteomes" id="UP000757435"/>
    </source>
</evidence>
<dbReference type="Proteomes" id="UP000757435">
    <property type="component" value="Unassembled WGS sequence"/>
</dbReference>
<dbReference type="SUPFAM" id="SSF47384">
    <property type="entry name" value="Homodimeric domain of signal transducing histidine kinase"/>
    <property type="match status" value="1"/>
</dbReference>
<feature type="domain" description="PAS" evidence="10">
    <location>
        <begin position="610"/>
        <end position="681"/>
    </location>
</feature>
<dbReference type="InterPro" id="IPR000014">
    <property type="entry name" value="PAS"/>
</dbReference>
<proteinExistence type="predicted"/>
<feature type="domain" description="PAC" evidence="11">
    <location>
        <begin position="948"/>
        <end position="1000"/>
    </location>
</feature>
<dbReference type="InterPro" id="IPR013656">
    <property type="entry name" value="PAS_4"/>
</dbReference>
<name>A0A951QE18_9CYAN</name>
<feature type="domain" description="PAC" evidence="11">
    <location>
        <begin position="1069"/>
        <end position="1121"/>
    </location>
</feature>
<dbReference type="Gene3D" id="3.30.565.10">
    <property type="entry name" value="Histidine kinase-like ATPase, C-terminal domain"/>
    <property type="match status" value="1"/>
</dbReference>
<dbReference type="CDD" id="cd00082">
    <property type="entry name" value="HisKA"/>
    <property type="match status" value="1"/>
</dbReference>
<keyword evidence="8" id="KW-0472">Membrane</keyword>
<sequence>MFDYSLTILTPLVMGLWLSFISEPSSLPKSLGELLYFCLGILAGLGVMGCLHWLRTDRMLNLDRNPQSVSQQAATQINSVIEDDAFYILNQQWQFTAISAKAEELLERNAIDLLGNSIWDEFPDALGSMIGSMYRKAIAENLPVTFETYYAPLEGWFEVHAHPFEEGLSVYFKEISDRKRIETDLYKSQQILQSVMDTIPQSLFWKDRQSVFLGCNQNFAHGCSVNSPREVIGKTDYDFIWSREEADAFRAMDAQVMESDTPILHVIELFESIDHQQVWLDYSKFPLYDAEGTVVGMIGMYENITDRKHHEMLLQQTNEDLERRVAARTIELQQLVAQLEQEVLERQRTEAELRESKQMLELVFDTLPQRIFWKDRQLNYLGCNKLFAQDAGLASPEQIIGKNDFELSWKELAHLYRADDAAIIESNIPRLNFEEPYTSEDGASAWVITSKIPMTNERGEVFGVFGSLEDISDRKRAEAALEASERKYRILVETSQDLIWSIDLEGRYTFINPAAQHIFGYEPHEMIGRAFSDFQTSDCIQRDQQVFEQVLAGQSVKQYETAYLSKAGRTVYLAFNAIALQDEGGNIIGATGTASDITQRKQVELELQKTRIFLESVLKHLPVGVIAKDARDLRYVLWNTGAEKVLGRSAREILGKTDSEIYPTQQAEIFLAQDYQVLESGQMLDVEEATTIANGEERIFHSQKTLIVDVDGNPEYLLLLTEDITDRKHAVDALRQSEERFQRVVANVPGMIYQFRLAPNGQVSFPYVSSFCRELYGIEAAELQDNAYLILDRIHPDEREGFEASVRRSAATLKSWEWTGRSLHRANGYRWIKGISRPERQPDGAIVWDGLVVDITDRKQVEDELRNSQQLLQLVMDTIPQLIAWKDRNSFYVGCNKNMAKVSGVETPQNIVGKTDYDLAHALGWEKNIADFYRDCDAQVMDSGVPRRHVVEPQLQADGKSVWLDTSKLPLYDAEGEVVGVLLMFEDITERMKIEQDLRLYKRAVECSGDAIGIADASGTHIYHNPAFSKLLDCETPDQLRQAGGIPNIFADPSVAEMVVQATMKEQQWVGEVEVRSLSGRSLPALLRANVIVDEAGQLIGTVGSMMDISDRKQAEMQLRQQAHDLETTLRKLQNTQTHLIQSEKMSALGQLVAGVAHEINNPVGFISGNLSHAIEYTQDLLNLVHLYQIHYPNPVAEIQDEIAAIELPFLVEDLPKLVGSMRVGADRIQGIVASLRTFSRMDESDMKSVNIHDGIDSTLMILQSRLKPSPTRPAIEIIKTYGTLPMVECYAGQLNQVFMNLLTNAIDALEEMMVNREAISRQACPDQDLEGFIPTIHIQTELIQTELPDSPKICIRIADNGMGMTEKVCNRLFDPFFTTKPVGKGTGMGLSISYQIVTERHGGTLQCVSTPGQGAEFKIEIPARQV</sequence>
<dbReference type="SMART" id="SM00388">
    <property type="entry name" value="HisKA"/>
    <property type="match status" value="1"/>
</dbReference>
<dbReference type="PROSITE" id="PS50109">
    <property type="entry name" value="HIS_KIN"/>
    <property type="match status" value="1"/>
</dbReference>
<keyword evidence="4" id="KW-0808">Transferase</keyword>
<dbReference type="CDD" id="cd00130">
    <property type="entry name" value="PAS"/>
    <property type="match status" value="5"/>
</dbReference>
<dbReference type="GO" id="GO:0000155">
    <property type="term" value="F:phosphorelay sensor kinase activity"/>
    <property type="evidence" value="ECO:0007669"/>
    <property type="project" value="InterPro"/>
</dbReference>
<dbReference type="Pfam" id="PF08447">
    <property type="entry name" value="PAS_3"/>
    <property type="match status" value="1"/>
</dbReference>
<feature type="coiled-coil region" evidence="7">
    <location>
        <begin position="318"/>
        <end position="359"/>
    </location>
</feature>
<keyword evidence="5" id="KW-0418">Kinase</keyword>
<evidence type="ECO:0000256" key="8">
    <source>
        <dbReference type="SAM" id="Phobius"/>
    </source>
</evidence>
<dbReference type="SUPFAM" id="SSF55785">
    <property type="entry name" value="PYP-like sensor domain (PAS domain)"/>
    <property type="match status" value="8"/>
</dbReference>
<dbReference type="SMART" id="SM00387">
    <property type="entry name" value="HATPase_c"/>
    <property type="match status" value="1"/>
</dbReference>
<dbReference type="SMART" id="SM00091">
    <property type="entry name" value="PAS"/>
    <property type="match status" value="7"/>
</dbReference>
<accession>A0A951QE18</accession>
<dbReference type="Pfam" id="PF02518">
    <property type="entry name" value="HATPase_c"/>
    <property type="match status" value="1"/>
</dbReference>
<feature type="domain" description="PAC" evidence="11">
    <location>
        <begin position="557"/>
        <end position="609"/>
    </location>
</feature>
<organism evidence="12 13">
    <name type="scientific">Drouetiella hepatica Uher 2000/2452</name>
    <dbReference type="NCBI Taxonomy" id="904376"/>
    <lineage>
        <taxon>Bacteria</taxon>
        <taxon>Bacillati</taxon>
        <taxon>Cyanobacteriota</taxon>
        <taxon>Cyanophyceae</taxon>
        <taxon>Oculatellales</taxon>
        <taxon>Oculatellaceae</taxon>
        <taxon>Drouetiella</taxon>
    </lineage>
</organism>
<evidence type="ECO:0000256" key="7">
    <source>
        <dbReference type="SAM" id="Coils"/>
    </source>
</evidence>
<evidence type="ECO:0000259" key="10">
    <source>
        <dbReference type="PROSITE" id="PS50112"/>
    </source>
</evidence>
<dbReference type="Gene3D" id="1.10.287.130">
    <property type="match status" value="1"/>
</dbReference>
<feature type="domain" description="PAS" evidence="10">
    <location>
        <begin position="737"/>
        <end position="813"/>
    </location>
</feature>
<evidence type="ECO:0000256" key="1">
    <source>
        <dbReference type="ARBA" id="ARBA00000085"/>
    </source>
</evidence>
<evidence type="ECO:0000256" key="4">
    <source>
        <dbReference type="ARBA" id="ARBA00022679"/>
    </source>
</evidence>
<dbReference type="NCBIfam" id="TIGR00229">
    <property type="entry name" value="sensory_box"/>
    <property type="match status" value="6"/>
</dbReference>
<reference evidence="12" key="2">
    <citation type="journal article" date="2022" name="Microbiol. Resour. Announc.">
        <title>Metagenome Sequencing to Explore Phylogenomics of Terrestrial Cyanobacteria.</title>
        <authorList>
            <person name="Ward R.D."/>
            <person name="Stajich J.E."/>
            <person name="Johansen J.R."/>
            <person name="Huntemann M."/>
            <person name="Clum A."/>
            <person name="Foster B."/>
            <person name="Foster B."/>
            <person name="Roux S."/>
            <person name="Palaniappan K."/>
            <person name="Varghese N."/>
            <person name="Mukherjee S."/>
            <person name="Reddy T.B.K."/>
            <person name="Daum C."/>
            <person name="Copeland A."/>
            <person name="Chen I.A."/>
            <person name="Ivanova N.N."/>
            <person name="Kyrpides N.C."/>
            <person name="Shapiro N."/>
            <person name="Eloe-Fadrosh E.A."/>
            <person name="Pietrasiak N."/>
        </authorList>
    </citation>
    <scope>NUCLEOTIDE SEQUENCE</scope>
    <source>
        <strain evidence="12">UHER 2000/2452</strain>
    </source>
</reference>
<protein>
    <recommendedName>
        <fullName evidence="2">histidine kinase</fullName>
        <ecNumber evidence="2">2.7.13.3</ecNumber>
    </recommendedName>
</protein>
<dbReference type="PANTHER" id="PTHR43304">
    <property type="entry name" value="PHYTOCHROME-LIKE PROTEIN CPH1"/>
    <property type="match status" value="1"/>
</dbReference>
<keyword evidence="3" id="KW-0597">Phosphoprotein</keyword>
<dbReference type="EC" id="2.7.13.3" evidence="2"/>
<dbReference type="InterPro" id="IPR036097">
    <property type="entry name" value="HisK_dim/P_sf"/>
</dbReference>
<keyword evidence="8" id="KW-0812">Transmembrane</keyword>
<feature type="domain" description="PAS" evidence="10">
    <location>
        <begin position="484"/>
        <end position="554"/>
    </location>
</feature>
<keyword evidence="7" id="KW-0175">Coiled coil</keyword>
<dbReference type="InterPro" id="IPR052162">
    <property type="entry name" value="Sensor_kinase/Photoreceptor"/>
</dbReference>
<keyword evidence="6" id="KW-0902">Two-component regulatory system</keyword>
<dbReference type="PRINTS" id="PR00344">
    <property type="entry name" value="BCTRLSENSOR"/>
</dbReference>
<dbReference type="SMART" id="SM00086">
    <property type="entry name" value="PAC"/>
    <property type="match status" value="7"/>
</dbReference>
<dbReference type="PROSITE" id="PS50113">
    <property type="entry name" value="PAC"/>
    <property type="match status" value="6"/>
</dbReference>
<feature type="transmembrane region" description="Helical" evidence="8">
    <location>
        <begin position="34"/>
        <end position="54"/>
    </location>
</feature>
<evidence type="ECO:0000256" key="6">
    <source>
        <dbReference type="ARBA" id="ARBA00023012"/>
    </source>
</evidence>
<dbReference type="Pfam" id="PF08448">
    <property type="entry name" value="PAS_4"/>
    <property type="match status" value="6"/>
</dbReference>
<dbReference type="InterPro" id="IPR003594">
    <property type="entry name" value="HATPase_dom"/>
</dbReference>
<gene>
    <name evidence="12" type="ORF">KME15_13510</name>
</gene>
<feature type="domain" description="Histidine kinase" evidence="9">
    <location>
        <begin position="1155"/>
        <end position="1426"/>
    </location>
</feature>
<evidence type="ECO:0000259" key="11">
    <source>
        <dbReference type="PROSITE" id="PS50113"/>
    </source>
</evidence>
<dbReference type="InterPro" id="IPR005467">
    <property type="entry name" value="His_kinase_dom"/>
</dbReference>
<feature type="transmembrane region" description="Helical" evidence="8">
    <location>
        <begin position="6"/>
        <end position="22"/>
    </location>
</feature>
<dbReference type="InterPro" id="IPR000700">
    <property type="entry name" value="PAS-assoc_C"/>
</dbReference>
<dbReference type="InterPro" id="IPR001610">
    <property type="entry name" value="PAC"/>
</dbReference>
<dbReference type="InterPro" id="IPR013655">
    <property type="entry name" value="PAS_fold_3"/>
</dbReference>
<dbReference type="PANTHER" id="PTHR43304:SF1">
    <property type="entry name" value="PAC DOMAIN-CONTAINING PROTEIN"/>
    <property type="match status" value="1"/>
</dbReference>
<keyword evidence="8" id="KW-1133">Transmembrane helix</keyword>
<dbReference type="InterPro" id="IPR004358">
    <property type="entry name" value="Sig_transdc_His_kin-like_C"/>
</dbReference>
<comment type="catalytic activity">
    <reaction evidence="1">
        <text>ATP + protein L-histidine = ADP + protein N-phospho-L-histidine.</text>
        <dbReference type="EC" id="2.7.13.3"/>
    </reaction>
</comment>
<evidence type="ECO:0000256" key="2">
    <source>
        <dbReference type="ARBA" id="ARBA00012438"/>
    </source>
</evidence>
<feature type="domain" description="PAC" evidence="11">
    <location>
        <begin position="684"/>
        <end position="736"/>
    </location>
</feature>
<dbReference type="InterPro" id="IPR003661">
    <property type="entry name" value="HisK_dim/P_dom"/>
</dbReference>